<dbReference type="PANTHER" id="PTHR13710:SF105">
    <property type="entry name" value="ATP-DEPENDENT DNA HELICASE Q1"/>
    <property type="match status" value="1"/>
</dbReference>
<organism evidence="7 8">
    <name type="scientific">Mycena sanguinolenta</name>
    <dbReference type="NCBI Taxonomy" id="230812"/>
    <lineage>
        <taxon>Eukaryota</taxon>
        <taxon>Fungi</taxon>
        <taxon>Dikarya</taxon>
        <taxon>Basidiomycota</taxon>
        <taxon>Agaricomycotina</taxon>
        <taxon>Agaricomycetes</taxon>
        <taxon>Agaricomycetidae</taxon>
        <taxon>Agaricales</taxon>
        <taxon>Marasmiineae</taxon>
        <taxon>Mycenaceae</taxon>
        <taxon>Mycena</taxon>
    </lineage>
</organism>
<evidence type="ECO:0000256" key="3">
    <source>
        <dbReference type="ARBA" id="ARBA00023235"/>
    </source>
</evidence>
<dbReference type="GO" id="GO:0005737">
    <property type="term" value="C:cytoplasm"/>
    <property type="evidence" value="ECO:0007669"/>
    <property type="project" value="TreeGrafter"/>
</dbReference>
<reference evidence="7" key="1">
    <citation type="submission" date="2020-05" db="EMBL/GenBank/DDBJ databases">
        <title>Mycena genomes resolve the evolution of fungal bioluminescence.</title>
        <authorList>
            <person name="Tsai I.J."/>
        </authorList>
    </citation>
    <scope>NUCLEOTIDE SEQUENCE</scope>
    <source>
        <strain evidence="7">160909Yilan</strain>
    </source>
</reference>
<evidence type="ECO:0000256" key="5">
    <source>
        <dbReference type="ARBA" id="ARBA00034808"/>
    </source>
</evidence>
<proteinExistence type="inferred from homology"/>
<comment type="similarity">
    <text evidence="1">Belongs to the helicase family. RecQ subfamily.</text>
</comment>
<evidence type="ECO:0000256" key="1">
    <source>
        <dbReference type="ARBA" id="ARBA00005446"/>
    </source>
</evidence>
<dbReference type="PROSITE" id="PS51192">
    <property type="entry name" value="HELICASE_ATP_BIND_1"/>
    <property type="match status" value="1"/>
</dbReference>
<keyword evidence="2" id="KW-0238">DNA-binding</keyword>
<gene>
    <name evidence="7" type="ORF">MSAN_01326100</name>
</gene>
<comment type="catalytic activity">
    <reaction evidence="4">
        <text>Couples ATP hydrolysis with the unwinding of duplex DNA by translocating in the 3'-5' direction.</text>
        <dbReference type="EC" id="5.6.2.4"/>
    </reaction>
</comment>
<dbReference type="AlphaFoldDB" id="A0A8H6YFF6"/>
<comment type="caution">
    <text evidence="7">The sequence shown here is derived from an EMBL/GenBank/DDBJ whole genome shotgun (WGS) entry which is preliminary data.</text>
</comment>
<dbReference type="CDD" id="cd18785">
    <property type="entry name" value="SF2_C"/>
    <property type="match status" value="1"/>
</dbReference>
<keyword evidence="8" id="KW-1185">Reference proteome</keyword>
<dbReference type="GO" id="GO:0043138">
    <property type="term" value="F:3'-5' DNA helicase activity"/>
    <property type="evidence" value="ECO:0007669"/>
    <property type="project" value="UniProtKB-EC"/>
</dbReference>
<evidence type="ECO:0000313" key="8">
    <source>
        <dbReference type="Proteomes" id="UP000623467"/>
    </source>
</evidence>
<dbReference type="InterPro" id="IPR014001">
    <property type="entry name" value="Helicase_ATP-bd"/>
</dbReference>
<dbReference type="SUPFAM" id="SSF52540">
    <property type="entry name" value="P-loop containing nucleoside triphosphate hydrolases"/>
    <property type="match status" value="1"/>
</dbReference>
<dbReference type="OrthoDB" id="3269685at2759"/>
<dbReference type="EC" id="5.6.2.4" evidence="5"/>
<protein>
    <recommendedName>
        <fullName evidence="5">DNA 3'-5' helicase</fullName>
        <ecNumber evidence="5">5.6.2.4</ecNumber>
    </recommendedName>
</protein>
<dbReference type="InterPro" id="IPR027417">
    <property type="entry name" value="P-loop_NTPase"/>
</dbReference>
<accession>A0A8H6YFF6</accession>
<dbReference type="Gene3D" id="3.40.50.300">
    <property type="entry name" value="P-loop containing nucleotide triphosphate hydrolases"/>
    <property type="match status" value="2"/>
</dbReference>
<dbReference type="GO" id="GO:0009378">
    <property type="term" value="F:four-way junction helicase activity"/>
    <property type="evidence" value="ECO:0007669"/>
    <property type="project" value="TreeGrafter"/>
</dbReference>
<dbReference type="PANTHER" id="PTHR13710">
    <property type="entry name" value="DNA HELICASE RECQ FAMILY MEMBER"/>
    <property type="match status" value="1"/>
</dbReference>
<feature type="domain" description="Helicase ATP-binding" evidence="6">
    <location>
        <begin position="37"/>
        <end position="231"/>
    </location>
</feature>
<sequence>MPDKFIWSSPDGYNLVRRILQPTPVPYVPHDYQLEDVCKCLDGVNLFAITPTGSGKTSYYIIYIIVVLAVVKDPTLCPTASFPQNPCLLIICPTIPLQLEMADKMKTLGLNVLAINSLTRSEARQHRNEDLWVTARTKPNVVLSGPEQLKSADFEKALRDDDFYDRICGTGFDEVHLLNTWGASFRKDFQQAGFIKACMSDLHNPWILTSATVRKGRPLESICELLGLSEGNYLIRRSCARPDVQIIFRDLVSPLSGDSFPEFDWILHEKRPTIIYAKSYSLGSRIFAYLVRTAKSPNPNLIRMYNSLNFDSHNAETRELIKRSPNDSNSCQIIIGTDTLSVGVGMPERLDAVIPDVLEDTDEGLQKLGRVGRSKTPGTFARGIIYTSAAFRTLAQKAIEREETGISKPGDPPLPDISIARLTLADCKVTEIDSIYDNPCSDPPCTCPTCTANPPSPRLSTCNCSGCLPDAAPPVTRRVYITLVTSCFEDSSSLETPGGECSTWPFHATGPHPPSLLSNHHVLSTNRYTPSTTLMHPNNIWLTIRRSRRRCGCRVPTATMKTSNLLPTGPQRHQMTVPPTFSFNGSPYFASNITPDTAAFNGALLFNPQDGLIIPSNTVFPEQLPFNNEFDLGADTTLKVQDARDDWEKFCGSVTSINGVSRWAPRLDPLSLMPNNSAPPHHFIFIAARFLHSHIPSSPSAQMTLKTVSLPLI</sequence>
<dbReference type="Pfam" id="PF00270">
    <property type="entry name" value="DEAD"/>
    <property type="match status" value="1"/>
</dbReference>
<dbReference type="GO" id="GO:0005524">
    <property type="term" value="F:ATP binding"/>
    <property type="evidence" value="ECO:0007669"/>
    <property type="project" value="InterPro"/>
</dbReference>
<evidence type="ECO:0000256" key="2">
    <source>
        <dbReference type="ARBA" id="ARBA00023125"/>
    </source>
</evidence>
<dbReference type="EMBL" id="JACAZH010000010">
    <property type="protein sequence ID" value="KAF7357306.1"/>
    <property type="molecule type" value="Genomic_DNA"/>
</dbReference>
<dbReference type="Proteomes" id="UP000623467">
    <property type="component" value="Unassembled WGS sequence"/>
</dbReference>
<dbReference type="GO" id="GO:0000724">
    <property type="term" value="P:double-strand break repair via homologous recombination"/>
    <property type="evidence" value="ECO:0007669"/>
    <property type="project" value="TreeGrafter"/>
</dbReference>
<keyword evidence="3" id="KW-0413">Isomerase</keyword>
<dbReference type="GO" id="GO:0003677">
    <property type="term" value="F:DNA binding"/>
    <property type="evidence" value="ECO:0007669"/>
    <property type="project" value="UniProtKB-KW"/>
</dbReference>
<evidence type="ECO:0000256" key="4">
    <source>
        <dbReference type="ARBA" id="ARBA00034617"/>
    </source>
</evidence>
<name>A0A8H6YFF6_9AGAR</name>
<evidence type="ECO:0000313" key="7">
    <source>
        <dbReference type="EMBL" id="KAF7357306.1"/>
    </source>
</evidence>
<evidence type="ECO:0000259" key="6">
    <source>
        <dbReference type="PROSITE" id="PS51192"/>
    </source>
</evidence>
<dbReference type="InterPro" id="IPR011545">
    <property type="entry name" value="DEAD/DEAH_box_helicase_dom"/>
</dbReference>
<dbReference type="SMART" id="SM00487">
    <property type="entry name" value="DEXDc"/>
    <property type="match status" value="1"/>
</dbReference>
<dbReference type="GO" id="GO:0005694">
    <property type="term" value="C:chromosome"/>
    <property type="evidence" value="ECO:0007669"/>
    <property type="project" value="TreeGrafter"/>
</dbReference>